<dbReference type="InterPro" id="IPR016181">
    <property type="entry name" value="Acyl_CoA_acyltransferase"/>
</dbReference>
<name>A0A5C3QAN4_9AGAR</name>
<dbReference type="Gene3D" id="3.40.630.30">
    <property type="match status" value="1"/>
</dbReference>
<proteinExistence type="predicted"/>
<dbReference type="STRING" id="1884261.A0A5C3QAN4"/>
<dbReference type="InterPro" id="IPR000182">
    <property type="entry name" value="GNAT_dom"/>
</dbReference>
<keyword evidence="2" id="KW-0808">Transferase</keyword>
<gene>
    <name evidence="2" type="ORF">BDV98DRAFT_607722</name>
</gene>
<accession>A0A5C3QAN4</accession>
<dbReference type="PANTHER" id="PTHR42791:SF1">
    <property type="entry name" value="N-ACETYLTRANSFERASE DOMAIN-CONTAINING PROTEIN"/>
    <property type="match status" value="1"/>
</dbReference>
<dbReference type="EMBL" id="ML178849">
    <property type="protein sequence ID" value="TFK97258.1"/>
    <property type="molecule type" value="Genomic_DNA"/>
</dbReference>
<dbReference type="PROSITE" id="PS51186">
    <property type="entry name" value="GNAT"/>
    <property type="match status" value="1"/>
</dbReference>
<dbReference type="SUPFAM" id="SSF55729">
    <property type="entry name" value="Acyl-CoA N-acyltransferases (Nat)"/>
    <property type="match status" value="1"/>
</dbReference>
<feature type="domain" description="N-acetyltransferase" evidence="1">
    <location>
        <begin position="8"/>
        <end position="214"/>
    </location>
</feature>
<dbReference type="Proteomes" id="UP000305067">
    <property type="component" value="Unassembled WGS sequence"/>
</dbReference>
<dbReference type="AlphaFoldDB" id="A0A5C3QAN4"/>
<sequence>MSTAITIRQIHNFTQDDLDTVVRLYSSAFAETPLHNISTNGHPELLSKAEAHGALIGGEVYVAEIDGKVVGAASWFPPGKGLFDSDEQRARAAGPFMASLEPEVQKWWMEYFLPTYGAEAERIFTPGYKLASYHLQTIGVSPDYQGKGIAKKLIEHVRSKAHPAGVPLCLEAITKLNSDIYTKVGFKLLGEVTLKGPDVVGKNFEFYLMSWEPKAN</sequence>
<organism evidence="2 3">
    <name type="scientific">Pterulicium gracile</name>
    <dbReference type="NCBI Taxonomy" id="1884261"/>
    <lineage>
        <taxon>Eukaryota</taxon>
        <taxon>Fungi</taxon>
        <taxon>Dikarya</taxon>
        <taxon>Basidiomycota</taxon>
        <taxon>Agaricomycotina</taxon>
        <taxon>Agaricomycetes</taxon>
        <taxon>Agaricomycetidae</taxon>
        <taxon>Agaricales</taxon>
        <taxon>Pleurotineae</taxon>
        <taxon>Pterulaceae</taxon>
        <taxon>Pterulicium</taxon>
    </lineage>
</organism>
<reference evidence="2 3" key="1">
    <citation type="journal article" date="2019" name="Nat. Ecol. Evol.">
        <title>Megaphylogeny resolves global patterns of mushroom evolution.</title>
        <authorList>
            <person name="Varga T."/>
            <person name="Krizsan K."/>
            <person name="Foldi C."/>
            <person name="Dima B."/>
            <person name="Sanchez-Garcia M."/>
            <person name="Sanchez-Ramirez S."/>
            <person name="Szollosi G.J."/>
            <person name="Szarkandi J.G."/>
            <person name="Papp V."/>
            <person name="Albert L."/>
            <person name="Andreopoulos W."/>
            <person name="Angelini C."/>
            <person name="Antonin V."/>
            <person name="Barry K.W."/>
            <person name="Bougher N.L."/>
            <person name="Buchanan P."/>
            <person name="Buyck B."/>
            <person name="Bense V."/>
            <person name="Catcheside P."/>
            <person name="Chovatia M."/>
            <person name="Cooper J."/>
            <person name="Damon W."/>
            <person name="Desjardin D."/>
            <person name="Finy P."/>
            <person name="Geml J."/>
            <person name="Haridas S."/>
            <person name="Hughes K."/>
            <person name="Justo A."/>
            <person name="Karasinski D."/>
            <person name="Kautmanova I."/>
            <person name="Kiss B."/>
            <person name="Kocsube S."/>
            <person name="Kotiranta H."/>
            <person name="LaButti K.M."/>
            <person name="Lechner B.E."/>
            <person name="Liimatainen K."/>
            <person name="Lipzen A."/>
            <person name="Lukacs Z."/>
            <person name="Mihaltcheva S."/>
            <person name="Morgado L.N."/>
            <person name="Niskanen T."/>
            <person name="Noordeloos M.E."/>
            <person name="Ohm R.A."/>
            <person name="Ortiz-Santana B."/>
            <person name="Ovrebo C."/>
            <person name="Racz N."/>
            <person name="Riley R."/>
            <person name="Savchenko A."/>
            <person name="Shiryaev A."/>
            <person name="Soop K."/>
            <person name="Spirin V."/>
            <person name="Szebenyi C."/>
            <person name="Tomsovsky M."/>
            <person name="Tulloss R.E."/>
            <person name="Uehling J."/>
            <person name="Grigoriev I.V."/>
            <person name="Vagvolgyi C."/>
            <person name="Papp T."/>
            <person name="Martin F.M."/>
            <person name="Miettinen O."/>
            <person name="Hibbett D.S."/>
            <person name="Nagy L.G."/>
        </authorList>
    </citation>
    <scope>NUCLEOTIDE SEQUENCE [LARGE SCALE GENOMIC DNA]</scope>
    <source>
        <strain evidence="2 3">CBS 309.79</strain>
    </source>
</reference>
<dbReference type="Pfam" id="PF13508">
    <property type="entry name" value="Acetyltransf_7"/>
    <property type="match status" value="1"/>
</dbReference>
<dbReference type="PANTHER" id="PTHR42791">
    <property type="entry name" value="GNAT FAMILY ACETYLTRANSFERASE"/>
    <property type="match status" value="1"/>
</dbReference>
<evidence type="ECO:0000313" key="2">
    <source>
        <dbReference type="EMBL" id="TFK97258.1"/>
    </source>
</evidence>
<dbReference type="InterPro" id="IPR052523">
    <property type="entry name" value="Trichothecene_AcTrans"/>
</dbReference>
<protein>
    <submittedName>
        <fullName evidence="2">Acyl-CoA N-acyltransferase</fullName>
    </submittedName>
</protein>
<evidence type="ECO:0000259" key="1">
    <source>
        <dbReference type="PROSITE" id="PS51186"/>
    </source>
</evidence>
<dbReference type="CDD" id="cd04301">
    <property type="entry name" value="NAT_SF"/>
    <property type="match status" value="1"/>
</dbReference>
<dbReference type="GO" id="GO:0016747">
    <property type="term" value="F:acyltransferase activity, transferring groups other than amino-acyl groups"/>
    <property type="evidence" value="ECO:0007669"/>
    <property type="project" value="InterPro"/>
</dbReference>
<evidence type="ECO:0000313" key="3">
    <source>
        <dbReference type="Proteomes" id="UP000305067"/>
    </source>
</evidence>
<keyword evidence="2" id="KW-0012">Acyltransferase</keyword>
<dbReference type="OrthoDB" id="61113at2759"/>
<keyword evidence="3" id="KW-1185">Reference proteome</keyword>